<sequence>MKYLLSLVTLVAVTNAVVIPRQVIPCTFYMAAVGDPNGSIVETTIGENRIGGTYPQGLYSIDAKKLTDTEGHNCSISSTTAQFQCIQGSAVTLFTLGDNGNLLYNNTNANWLACPATGPGEDGSFNIFTQAKKNTTGCETIQIVTGGFSCAALGRPTSTSTSSIASATSTPTFSIIPLPATTSTTSVTASCPTDITSGPFQYPHLIVPISPESPTHAFGNQFTAHITPENSTLFNFDIPSSAPYTGTCALLFLLPVASATQAGTYNFTGIEEETEQNGGINFAVLDGIANVNTTWDSKPVVKSDLGTLQVLPGKGYTVAVFECPAGKTKSYSAESVGGLGLEYFENSASSAIGLFMVPCS</sequence>
<organism evidence="3 4">
    <name type="scientific">Sclerotinia borealis (strain F-4128)</name>
    <dbReference type="NCBI Taxonomy" id="1432307"/>
    <lineage>
        <taxon>Eukaryota</taxon>
        <taxon>Fungi</taxon>
        <taxon>Dikarya</taxon>
        <taxon>Ascomycota</taxon>
        <taxon>Pezizomycotina</taxon>
        <taxon>Leotiomycetes</taxon>
        <taxon>Helotiales</taxon>
        <taxon>Sclerotiniaceae</taxon>
        <taxon>Sclerotinia</taxon>
    </lineage>
</organism>
<comment type="caution">
    <text evidence="3">The sequence shown here is derived from an EMBL/GenBank/DDBJ whole genome shotgun (WGS) entry which is preliminary data.</text>
</comment>
<keyword evidence="1" id="KW-0732">Signal</keyword>
<dbReference type="Pfam" id="PF09792">
    <property type="entry name" value="But2"/>
    <property type="match status" value="1"/>
</dbReference>
<dbReference type="InterPro" id="IPR018620">
    <property type="entry name" value="Ubiquitin3-bd_protein_But2_C"/>
</dbReference>
<dbReference type="PANTHER" id="PTHR39613:SF1">
    <property type="entry name" value="ANCHORED CELL WALL PROTEIN, PUTATIVE (AFU_ORTHOLOGUE AFUA_4G08960)-RELATED"/>
    <property type="match status" value="1"/>
</dbReference>
<dbReference type="HOGENOM" id="CLU_033570_0_0_1"/>
<reference evidence="3 4" key="1">
    <citation type="journal article" date="2014" name="Genome Announc.">
        <title>Draft genome sequence of Sclerotinia borealis, a psychrophilic plant pathogenic fungus.</title>
        <authorList>
            <person name="Mardanov A.V."/>
            <person name="Beletsky A.V."/>
            <person name="Kadnikov V.V."/>
            <person name="Ignatov A.N."/>
            <person name="Ravin N.V."/>
        </authorList>
    </citation>
    <scope>NUCLEOTIDE SEQUENCE [LARGE SCALE GENOMIC DNA]</scope>
    <source>
        <strain evidence="4">F-4157</strain>
    </source>
</reference>
<gene>
    <name evidence="3" type="ORF">SBOR_8240</name>
</gene>
<feature type="domain" description="Ubiquitin 3 binding protein But2 C-terminal" evidence="2">
    <location>
        <begin position="201"/>
        <end position="347"/>
    </location>
</feature>
<proteinExistence type="predicted"/>
<name>W9C6P1_SCLBF</name>
<feature type="signal peptide" evidence="1">
    <location>
        <begin position="1"/>
        <end position="16"/>
    </location>
</feature>
<accession>W9C6P1</accession>
<evidence type="ECO:0000313" key="4">
    <source>
        <dbReference type="Proteomes" id="UP000019487"/>
    </source>
</evidence>
<evidence type="ECO:0000256" key="1">
    <source>
        <dbReference type="SAM" id="SignalP"/>
    </source>
</evidence>
<dbReference type="PANTHER" id="PTHR39613">
    <property type="entry name" value="ANCHORED CELL WALL PROTEIN, PUTATIVE (AFU_ORTHOLOGUE AFUA_4G08960)-RELATED"/>
    <property type="match status" value="1"/>
</dbReference>
<evidence type="ECO:0000313" key="3">
    <source>
        <dbReference type="EMBL" id="ESZ91388.1"/>
    </source>
</evidence>
<evidence type="ECO:0000259" key="2">
    <source>
        <dbReference type="Pfam" id="PF09792"/>
    </source>
</evidence>
<dbReference type="OrthoDB" id="4657524at2759"/>
<dbReference type="EMBL" id="AYSA01000508">
    <property type="protein sequence ID" value="ESZ91388.1"/>
    <property type="molecule type" value="Genomic_DNA"/>
</dbReference>
<dbReference type="STRING" id="1432307.W9C6P1"/>
<dbReference type="AlphaFoldDB" id="W9C6P1"/>
<dbReference type="Proteomes" id="UP000019487">
    <property type="component" value="Unassembled WGS sequence"/>
</dbReference>
<feature type="chain" id="PRO_5004920160" description="Ubiquitin 3 binding protein But2 C-terminal domain-containing protein" evidence="1">
    <location>
        <begin position="17"/>
        <end position="360"/>
    </location>
</feature>
<keyword evidence="4" id="KW-1185">Reference proteome</keyword>
<protein>
    <recommendedName>
        <fullName evidence="2">Ubiquitin 3 binding protein But2 C-terminal domain-containing protein</fullName>
    </recommendedName>
</protein>